<accession>A0A7Z8Y3S2</accession>
<dbReference type="EMBL" id="UXHF01000026">
    <property type="protein sequence ID" value="VDC49928.1"/>
    <property type="molecule type" value="Genomic_DNA"/>
</dbReference>
<feature type="transmembrane region" description="Helical" evidence="1">
    <location>
        <begin position="63"/>
        <end position="81"/>
    </location>
</feature>
<feature type="transmembrane region" description="Helical" evidence="1">
    <location>
        <begin position="25"/>
        <end position="51"/>
    </location>
</feature>
<feature type="transmembrane region" description="Helical" evidence="1">
    <location>
        <begin position="101"/>
        <end position="120"/>
    </location>
</feature>
<dbReference type="AlphaFoldDB" id="A0A7Z8Y3S2"/>
<evidence type="ECO:0000313" key="2">
    <source>
        <dbReference type="EMBL" id="VDC49928.1"/>
    </source>
</evidence>
<gene>
    <name evidence="2" type="ORF">BREV_BREV_01577</name>
</gene>
<keyword evidence="1" id="KW-0472">Membrane</keyword>
<evidence type="ECO:0000313" key="3">
    <source>
        <dbReference type="Proteomes" id="UP000289220"/>
    </source>
</evidence>
<dbReference type="Proteomes" id="UP000289220">
    <property type="component" value="Unassembled WGS sequence"/>
</dbReference>
<feature type="transmembrane region" description="Helical" evidence="1">
    <location>
        <begin position="180"/>
        <end position="199"/>
    </location>
</feature>
<keyword evidence="1" id="KW-0812">Transmembrane</keyword>
<protein>
    <submittedName>
        <fullName evidence="2">Uncharacterized protein</fullName>
    </submittedName>
</protein>
<sequence length="207" mass="22111">MTRDTQAIQDDIAYMRALAQEGRHAPLLAGPVLVTAAVIFGAANLAQWALLTDVIDVSPWAPVWLWIGSGLVFGAALAVLIGRMKGKPGFNSSGNRAVGSAWSAVGYGIFATWMGFMAMGLKSGDWSVMMAMPTIVFVAYGSAWIIAGAMTCVRWMTMTGILSYIGAVVMGWFAGDMAMYLVFTVVIFAVAFVPGLILMRQEPSEIV</sequence>
<comment type="caution">
    <text evidence="2">The sequence shown here is derived from an EMBL/GenBank/DDBJ whole genome shotgun (WGS) entry which is preliminary data.</text>
</comment>
<feature type="transmembrane region" description="Helical" evidence="1">
    <location>
        <begin position="153"/>
        <end position="174"/>
    </location>
</feature>
<organism evidence="2 3">
    <name type="scientific">Brevundimonas mediterranea</name>
    <dbReference type="NCBI Taxonomy" id="74329"/>
    <lineage>
        <taxon>Bacteria</taxon>
        <taxon>Pseudomonadati</taxon>
        <taxon>Pseudomonadota</taxon>
        <taxon>Alphaproteobacteria</taxon>
        <taxon>Caulobacterales</taxon>
        <taxon>Caulobacteraceae</taxon>
        <taxon>Brevundimonas</taxon>
    </lineage>
</organism>
<dbReference type="RefSeq" id="WP_230307612.1">
    <property type="nucleotide sequence ID" value="NZ_UXHF01000026.1"/>
</dbReference>
<keyword evidence="3" id="KW-1185">Reference proteome</keyword>
<proteinExistence type="predicted"/>
<keyword evidence="1" id="KW-1133">Transmembrane helix</keyword>
<feature type="transmembrane region" description="Helical" evidence="1">
    <location>
        <begin position="126"/>
        <end position="146"/>
    </location>
</feature>
<evidence type="ECO:0000256" key="1">
    <source>
        <dbReference type="SAM" id="Phobius"/>
    </source>
</evidence>
<reference evidence="2 3" key="1">
    <citation type="submission" date="2018-11" db="EMBL/GenBank/DDBJ databases">
        <authorList>
            <person name="Peiro R."/>
            <person name="Begona"/>
            <person name="Cbmso G."/>
            <person name="Lopez M."/>
            <person name="Gonzalez S."/>
            <person name="Sacristan E."/>
            <person name="Castillo E."/>
        </authorList>
    </citation>
    <scope>NUCLEOTIDE SEQUENCE [LARGE SCALE GENOMIC DNA]</scope>
    <source>
        <strain evidence="2">Brev_genome</strain>
    </source>
</reference>
<name>A0A7Z8Y3S2_9CAUL</name>